<evidence type="ECO:0000313" key="3">
    <source>
        <dbReference type="EMBL" id="GJJ78760.1"/>
    </source>
</evidence>
<dbReference type="InterPro" id="IPR025714">
    <property type="entry name" value="Methyltranfer_dom"/>
</dbReference>
<feature type="transmembrane region" description="Helical" evidence="1">
    <location>
        <begin position="20"/>
        <end position="38"/>
    </location>
</feature>
<reference evidence="3" key="1">
    <citation type="submission" date="2021-11" db="EMBL/GenBank/DDBJ databases">
        <authorList>
            <person name="Herlambang A."/>
            <person name="Guo Y."/>
            <person name="Takashima Y."/>
            <person name="Nishizawa T."/>
        </authorList>
    </citation>
    <scope>NUCLEOTIDE SEQUENCE</scope>
    <source>
        <strain evidence="3">E1425</strain>
    </source>
</reference>
<dbReference type="Proteomes" id="UP000827284">
    <property type="component" value="Unassembled WGS sequence"/>
</dbReference>
<organism evidence="3 4">
    <name type="scientific">Entomortierella parvispora</name>
    <dbReference type="NCBI Taxonomy" id="205924"/>
    <lineage>
        <taxon>Eukaryota</taxon>
        <taxon>Fungi</taxon>
        <taxon>Fungi incertae sedis</taxon>
        <taxon>Mucoromycota</taxon>
        <taxon>Mortierellomycotina</taxon>
        <taxon>Mortierellomycetes</taxon>
        <taxon>Mortierellales</taxon>
        <taxon>Mortierellaceae</taxon>
        <taxon>Entomortierella</taxon>
    </lineage>
</organism>
<feature type="domain" description="Methyltransferase" evidence="2">
    <location>
        <begin position="162"/>
        <end position="336"/>
    </location>
</feature>
<dbReference type="PANTHER" id="PTHR32026:SF10">
    <property type="entry name" value="METHYLTRANSFERASE-LIKE PROTEIN 24-RELATED"/>
    <property type="match status" value="1"/>
</dbReference>
<keyword evidence="1" id="KW-0812">Transmembrane</keyword>
<keyword evidence="1" id="KW-1133">Transmembrane helix</keyword>
<dbReference type="Pfam" id="PF13383">
    <property type="entry name" value="Methyltransf_22"/>
    <property type="match status" value="1"/>
</dbReference>
<dbReference type="OrthoDB" id="10006218at2759"/>
<dbReference type="PANTHER" id="PTHR32026">
    <property type="entry name" value="METHYLTRANSFERASE-LIKE PROTEIN 24"/>
    <property type="match status" value="1"/>
</dbReference>
<keyword evidence="4" id="KW-1185">Reference proteome</keyword>
<dbReference type="AlphaFoldDB" id="A0A9P3M269"/>
<sequence length="381" mass="43739">MKSAATTTTTRPGSWRSILASRPVVMALTTITFMVLYYQTLSNIQIDRSADCGTASCTSNNNNIINNHKNIDGNSNGISWLQLSPEEAQTGDVKSSTTDTGIDGGGRLGVYPGRRPKTVQYILHEAHKRYERMLKKRQEMLDFYGWGKSGFTEWHRVGYFWLYFPASFSCPHEIERVGPLDDGGKWVCGLSLYEEQPRAKCVMYSFGVNHETRFEGEMLDRTDCEIWAYDASVNQMGPETQGRPKVHFTSVYVGKEDRVDPQGNNWKTIKTLMAENGHDWIDILKIDIEHNEYQTLNRLMDDYEGGTLPFSQLLIEIHVDPQFIQFVDFKRFWERLEGFGVFPWWTEVNLVPVMFGDKPYASEYCWINTKGGAKNILIHNF</sequence>
<dbReference type="EMBL" id="BQFW01000015">
    <property type="protein sequence ID" value="GJJ78760.1"/>
    <property type="molecule type" value="Genomic_DNA"/>
</dbReference>
<evidence type="ECO:0000256" key="1">
    <source>
        <dbReference type="SAM" id="Phobius"/>
    </source>
</evidence>
<protein>
    <recommendedName>
        <fullName evidence="2">Methyltransferase domain-containing protein</fullName>
    </recommendedName>
</protein>
<gene>
    <name evidence="3" type="ORF">EMPS_11119</name>
</gene>
<keyword evidence="1" id="KW-0472">Membrane</keyword>
<reference evidence="3" key="2">
    <citation type="journal article" date="2022" name="Microbiol. Resour. Announc.">
        <title>Whole-Genome Sequence of Entomortierella parvispora E1425, a Mucoromycotan Fungus Associated with Burkholderiaceae-Related Endosymbiotic Bacteria.</title>
        <authorList>
            <person name="Herlambang A."/>
            <person name="Guo Y."/>
            <person name="Takashima Y."/>
            <person name="Narisawa K."/>
            <person name="Ohta H."/>
            <person name="Nishizawa T."/>
        </authorList>
    </citation>
    <scope>NUCLEOTIDE SEQUENCE</scope>
    <source>
        <strain evidence="3">E1425</strain>
    </source>
</reference>
<name>A0A9P3M269_9FUNG</name>
<evidence type="ECO:0000313" key="4">
    <source>
        <dbReference type="Proteomes" id="UP000827284"/>
    </source>
</evidence>
<evidence type="ECO:0000259" key="2">
    <source>
        <dbReference type="Pfam" id="PF13383"/>
    </source>
</evidence>
<comment type="caution">
    <text evidence="3">The sequence shown here is derived from an EMBL/GenBank/DDBJ whole genome shotgun (WGS) entry which is preliminary data.</text>
</comment>
<accession>A0A9P3M269</accession>
<proteinExistence type="predicted"/>
<dbReference type="InterPro" id="IPR026913">
    <property type="entry name" value="METTL24"/>
</dbReference>